<evidence type="ECO:0000313" key="4">
    <source>
        <dbReference type="Proteomes" id="UP001058974"/>
    </source>
</evidence>
<reference evidence="3 4" key="1">
    <citation type="journal article" date="2022" name="Nat. Genet.">
        <title>Improved pea reference genome and pan-genome highlight genomic features and evolutionary characteristics.</title>
        <authorList>
            <person name="Yang T."/>
            <person name="Liu R."/>
            <person name="Luo Y."/>
            <person name="Hu S."/>
            <person name="Wang D."/>
            <person name="Wang C."/>
            <person name="Pandey M.K."/>
            <person name="Ge S."/>
            <person name="Xu Q."/>
            <person name="Li N."/>
            <person name="Li G."/>
            <person name="Huang Y."/>
            <person name="Saxena R.K."/>
            <person name="Ji Y."/>
            <person name="Li M."/>
            <person name="Yan X."/>
            <person name="He Y."/>
            <person name="Liu Y."/>
            <person name="Wang X."/>
            <person name="Xiang C."/>
            <person name="Varshney R.K."/>
            <person name="Ding H."/>
            <person name="Gao S."/>
            <person name="Zong X."/>
        </authorList>
    </citation>
    <scope>NUCLEOTIDE SEQUENCE [LARGE SCALE GENOMIC DNA]</scope>
    <source>
        <strain evidence="3 4">cv. Zhongwan 6</strain>
    </source>
</reference>
<dbReference type="PANTHER" id="PTHR10566:SF119">
    <property type="entry name" value="OS04G0640500 PROTEIN"/>
    <property type="match status" value="1"/>
</dbReference>
<evidence type="ECO:0000313" key="3">
    <source>
        <dbReference type="EMBL" id="KAI5436192.1"/>
    </source>
</evidence>
<dbReference type="PANTHER" id="PTHR10566">
    <property type="entry name" value="CHAPERONE-ACTIVITY OF BC1 COMPLEX CABC1 -RELATED"/>
    <property type="match status" value="1"/>
</dbReference>
<proteinExistence type="inferred from homology"/>
<dbReference type="Proteomes" id="UP001058974">
    <property type="component" value="Chromosome 2"/>
</dbReference>
<keyword evidence="4" id="KW-1185">Reference proteome</keyword>
<accession>A0A9D5B5H6</accession>
<comment type="similarity">
    <text evidence="1">Belongs to the protein kinase superfamily. ADCK protein kinase family.</text>
</comment>
<dbReference type="Pfam" id="PF03109">
    <property type="entry name" value="ABC1"/>
    <property type="match status" value="1"/>
</dbReference>
<sequence length="265" mass="29983">MLLVAIVHHGLQLFANGNQKQLDVQGHVMHFASVRRLVIIEVGGKRVEFVSLEAEERRNEDPRIRRRTSLFLHHSFPHSNPKSATTLHLPHFIIFFTKPSSILRHHLTQTHTHLYPPPPHRRQHPNPLHRHIETAVHHESHKPLTVPFLIPTTNHSNSSLQFQPHNSSNQLSSRRCSVTCTAISIGSDCDDSFTAKSEISPEPVAAASLGKVYQARLRRTGQVVAVKVQRPGVQASVFMTWVHRKYSLIPICLCSQILVVLLLII</sequence>
<dbReference type="EMBL" id="JAMSHJ010000002">
    <property type="protein sequence ID" value="KAI5436192.1"/>
    <property type="molecule type" value="Genomic_DNA"/>
</dbReference>
<dbReference type="InterPro" id="IPR050154">
    <property type="entry name" value="UbiB_kinase"/>
</dbReference>
<evidence type="ECO:0000256" key="1">
    <source>
        <dbReference type="ARBA" id="ARBA00009670"/>
    </source>
</evidence>
<organism evidence="3 4">
    <name type="scientific">Pisum sativum</name>
    <name type="common">Garden pea</name>
    <name type="synonym">Lathyrus oleraceus</name>
    <dbReference type="NCBI Taxonomy" id="3888"/>
    <lineage>
        <taxon>Eukaryota</taxon>
        <taxon>Viridiplantae</taxon>
        <taxon>Streptophyta</taxon>
        <taxon>Embryophyta</taxon>
        <taxon>Tracheophyta</taxon>
        <taxon>Spermatophyta</taxon>
        <taxon>Magnoliopsida</taxon>
        <taxon>eudicotyledons</taxon>
        <taxon>Gunneridae</taxon>
        <taxon>Pentapetalae</taxon>
        <taxon>rosids</taxon>
        <taxon>fabids</taxon>
        <taxon>Fabales</taxon>
        <taxon>Fabaceae</taxon>
        <taxon>Papilionoideae</taxon>
        <taxon>50 kb inversion clade</taxon>
        <taxon>NPAAA clade</taxon>
        <taxon>Hologalegina</taxon>
        <taxon>IRL clade</taxon>
        <taxon>Fabeae</taxon>
        <taxon>Lathyrus</taxon>
    </lineage>
</organism>
<comment type="caution">
    <text evidence="3">The sequence shown here is derived from an EMBL/GenBank/DDBJ whole genome shotgun (WGS) entry which is preliminary data.</text>
</comment>
<dbReference type="AlphaFoldDB" id="A0A9D5B5H6"/>
<dbReference type="Gramene" id="Psat02G0259800-T1">
    <property type="protein sequence ID" value="KAI5436192.1"/>
    <property type="gene ID" value="KIW84_022598"/>
</dbReference>
<name>A0A9D5B5H6_PEA</name>
<protein>
    <recommendedName>
        <fullName evidence="2">ABC1 atypical kinase-like domain-containing protein</fullName>
    </recommendedName>
</protein>
<dbReference type="InterPro" id="IPR004147">
    <property type="entry name" value="ABC1_dom"/>
</dbReference>
<feature type="domain" description="ABC1 atypical kinase-like" evidence="2">
    <location>
        <begin position="197"/>
        <end position="237"/>
    </location>
</feature>
<gene>
    <name evidence="3" type="ORF">KIW84_022598</name>
</gene>
<evidence type="ECO:0000259" key="2">
    <source>
        <dbReference type="Pfam" id="PF03109"/>
    </source>
</evidence>